<accession>A0A5I2UY12</accession>
<proteinExistence type="predicted"/>
<dbReference type="AlphaFoldDB" id="A0A5I2UY12"/>
<keyword evidence="1" id="KW-0472">Membrane</keyword>
<evidence type="ECO:0000313" key="3">
    <source>
        <dbReference type="EMBL" id="ECK9662671.1"/>
    </source>
</evidence>
<reference evidence="3" key="1">
    <citation type="submission" date="2019-05" db="EMBL/GenBank/DDBJ databases">
        <authorList>
            <person name="Ashton P.M."/>
            <person name="Dallman T."/>
            <person name="Nair S."/>
            <person name="De Pinna E."/>
            <person name="Peters T."/>
            <person name="Grant K."/>
        </authorList>
    </citation>
    <scope>NUCLEOTIDE SEQUENCE</scope>
    <source>
        <strain evidence="2">638096</strain>
        <strain evidence="3">741676</strain>
    </source>
</reference>
<dbReference type="EMBL" id="AAJEEO010000018">
    <property type="protein sequence ID" value="ECK9662671.1"/>
    <property type="molecule type" value="Genomic_DNA"/>
</dbReference>
<keyword evidence="1" id="KW-1133">Transmembrane helix</keyword>
<gene>
    <name evidence="2" type="ORF">EHB58_17515</name>
    <name evidence="3" type="ORF">FE762_15895</name>
</gene>
<sequence>MYINMQGMRIFRRLFLWFILAVFSMLFIACIFIYMISSGMNDGGVYTENDFLKYHMLTDPDILNSPKVSEKYYFEYHLGDGYPLSNSIVFSGGTDVEPLKRYLSELGYKLHKRILNKNEIVWESRCSINQSSSFYLSVNYTENSVQLEKEICY</sequence>
<feature type="transmembrane region" description="Helical" evidence="1">
    <location>
        <begin position="14"/>
        <end position="36"/>
    </location>
</feature>
<evidence type="ECO:0000256" key="1">
    <source>
        <dbReference type="SAM" id="Phobius"/>
    </source>
</evidence>
<dbReference type="EMBL" id="AAHSMS010000022">
    <property type="protein sequence ID" value="EBZ8649964.1"/>
    <property type="molecule type" value="Genomic_DNA"/>
</dbReference>
<comment type="caution">
    <text evidence="3">The sequence shown here is derived from an EMBL/GenBank/DDBJ whole genome shotgun (WGS) entry which is preliminary data.</text>
</comment>
<evidence type="ECO:0000313" key="2">
    <source>
        <dbReference type="EMBL" id="EBZ8649964.1"/>
    </source>
</evidence>
<name>A0A5I2UY12_SALET</name>
<protein>
    <submittedName>
        <fullName evidence="3">Uncharacterized protein</fullName>
    </submittedName>
</protein>
<keyword evidence="1" id="KW-0812">Transmembrane</keyword>
<organism evidence="3">
    <name type="scientific">Salmonella enterica subsp. enterica serovar Hull</name>
    <dbReference type="NCBI Taxonomy" id="1403564"/>
    <lineage>
        <taxon>Bacteria</taxon>
        <taxon>Pseudomonadati</taxon>
        <taxon>Pseudomonadota</taxon>
        <taxon>Gammaproteobacteria</taxon>
        <taxon>Enterobacterales</taxon>
        <taxon>Enterobacteriaceae</taxon>
        <taxon>Salmonella</taxon>
    </lineage>
</organism>